<sequence length="763" mass="82372">MMSREVLSYQFDDVVIDLRAGRVLRAGTATPLEPKAYDLLVLLASRSGELVTRQEVLDRVWAGVYVTDNAVARVIAQVRRVLGDSARASRYIETVPTRGYRFIVPVTLRFAATSSASPATLVPAAATGAIAGQGGPGPGSTGAPQVRAATSAAAAQPDDTRNPAYALQVSARQAGHPLWAAGLALVALMAILLAWRSQTTSSRESAGLRVGTRTQITSSAVLDAFPAWSPDGRTLAYASDRGGRFEIFIRDMTAGGDRIALTADRQHNVQPAWSPDGSRLAYHSSGRGGIWVIARSGGTPFQISRFGSRPSWSPDGTRVAFQGAPYTEPGAAAFETFGPSSLWVVTVDGSEPRMATRGWRPEGSHVRPTWFPDGQRLFFASQRLDTTDLWTVDLASGALTRVLEARARAVDATLTPDGRAVYYVRMGDHFDLWKLPLREDGTAAAAPELALPPGELDIRHVAMHPHGNQLAYVGMATVAGLRSLPLRRDGIPAGPSVRIAEDAVRRARRPSFSPDARHVAFERQVAGGPPGLWLLDLAQGSVRALAVGLTDARDPAWSRDGTRVYFETGEDTDVVLQAMRVQDGGTEIVARLADGAHTLLRPRVSPDGTRLAYTRSSEGQLEVWVRALADGTDTRVARLGDGVAFPAWSPDGQAVAVDVWRDGHAQVYVADLASGVITQVSREVDQAWVRSWSPDGTRLAFAGATDGRWNVWSVRRDGTDLRQLTDYGDEHHYVRNPEWSPTGDRLVYEFATFSGNIWAVPLP</sequence>
<dbReference type="Gene3D" id="2.120.10.30">
    <property type="entry name" value="TolB, C-terminal domain"/>
    <property type="match status" value="4"/>
</dbReference>
<dbReference type="CDD" id="cd00383">
    <property type="entry name" value="trans_reg_C"/>
    <property type="match status" value="1"/>
</dbReference>
<dbReference type="SUPFAM" id="SSF46894">
    <property type="entry name" value="C-terminal effector domain of the bipartite response regulators"/>
    <property type="match status" value="1"/>
</dbReference>
<evidence type="ECO:0000313" key="6">
    <source>
        <dbReference type="EMBL" id="AMY09828.1"/>
    </source>
</evidence>
<dbReference type="PATRIC" id="fig|1813736.3.peg.3254"/>
<feature type="region of interest" description="Disordered" evidence="4">
    <location>
        <begin position="132"/>
        <end position="157"/>
    </location>
</feature>
<gene>
    <name evidence="6" type="primary">cadC_12</name>
    <name evidence="6" type="ORF">LuPra_03054</name>
</gene>
<dbReference type="Proteomes" id="UP000076079">
    <property type="component" value="Chromosome"/>
</dbReference>
<evidence type="ECO:0000256" key="3">
    <source>
        <dbReference type="PROSITE-ProRule" id="PRU01091"/>
    </source>
</evidence>
<dbReference type="InterPro" id="IPR001867">
    <property type="entry name" value="OmpR/PhoB-type_DNA-bd"/>
</dbReference>
<evidence type="ECO:0000256" key="4">
    <source>
        <dbReference type="SAM" id="MobiDB-lite"/>
    </source>
</evidence>
<dbReference type="PANTHER" id="PTHR36842:SF1">
    <property type="entry name" value="PROTEIN TOLB"/>
    <property type="match status" value="1"/>
</dbReference>
<dbReference type="GO" id="GO:0000160">
    <property type="term" value="P:phosphorelay signal transduction system"/>
    <property type="evidence" value="ECO:0007669"/>
    <property type="project" value="InterPro"/>
</dbReference>
<comment type="similarity">
    <text evidence="1">Belongs to the TolB family.</text>
</comment>
<dbReference type="Gene3D" id="1.10.10.10">
    <property type="entry name" value="Winged helix-like DNA-binding domain superfamily/Winged helix DNA-binding domain"/>
    <property type="match status" value="1"/>
</dbReference>
<keyword evidence="7" id="KW-1185">Reference proteome</keyword>
<evidence type="ECO:0000259" key="5">
    <source>
        <dbReference type="PROSITE" id="PS51755"/>
    </source>
</evidence>
<dbReference type="GO" id="GO:0006355">
    <property type="term" value="P:regulation of DNA-templated transcription"/>
    <property type="evidence" value="ECO:0007669"/>
    <property type="project" value="InterPro"/>
</dbReference>
<accession>A0A143PP02</accession>
<organism evidence="6 7">
    <name type="scientific">Luteitalea pratensis</name>
    <dbReference type="NCBI Taxonomy" id="1855912"/>
    <lineage>
        <taxon>Bacteria</taxon>
        <taxon>Pseudomonadati</taxon>
        <taxon>Acidobacteriota</taxon>
        <taxon>Vicinamibacteria</taxon>
        <taxon>Vicinamibacterales</taxon>
        <taxon>Vicinamibacteraceae</taxon>
        <taxon>Luteitalea</taxon>
    </lineage>
</organism>
<reference evidence="6 7" key="1">
    <citation type="journal article" date="2016" name="Genome Announc.">
        <title>First Complete Genome Sequence of a Subdivision 6 Acidobacterium Strain.</title>
        <authorList>
            <person name="Huang S."/>
            <person name="Vieira S."/>
            <person name="Bunk B."/>
            <person name="Riedel T."/>
            <person name="Sproer C."/>
            <person name="Overmann J."/>
        </authorList>
    </citation>
    <scope>NUCLEOTIDE SEQUENCE [LARGE SCALE GENOMIC DNA]</scope>
    <source>
        <strain evidence="7">DSM 100886 HEG_-6_39</strain>
    </source>
</reference>
<dbReference type="SMART" id="SM00862">
    <property type="entry name" value="Trans_reg_C"/>
    <property type="match status" value="1"/>
</dbReference>
<dbReference type="STRING" id="1855912.LuPra_03054"/>
<dbReference type="RefSeq" id="WP_110171540.1">
    <property type="nucleotide sequence ID" value="NZ_CP015136.1"/>
</dbReference>
<dbReference type="AlphaFoldDB" id="A0A143PP02"/>
<feature type="domain" description="OmpR/PhoB-type" evidence="5">
    <location>
        <begin position="6"/>
        <end position="104"/>
    </location>
</feature>
<evidence type="ECO:0000313" key="7">
    <source>
        <dbReference type="Proteomes" id="UP000076079"/>
    </source>
</evidence>
<dbReference type="InterPro" id="IPR036388">
    <property type="entry name" value="WH-like_DNA-bd_sf"/>
</dbReference>
<feature type="DNA-binding region" description="OmpR/PhoB-type" evidence="3">
    <location>
        <begin position="6"/>
        <end position="104"/>
    </location>
</feature>
<dbReference type="OrthoDB" id="100405at2"/>
<reference evidence="7" key="2">
    <citation type="submission" date="2016-04" db="EMBL/GenBank/DDBJ databases">
        <title>First Complete Genome Sequence of a Subdivision 6 Acidobacterium.</title>
        <authorList>
            <person name="Huang S."/>
            <person name="Vieira S."/>
            <person name="Bunk B."/>
            <person name="Riedel T."/>
            <person name="Sproeer C."/>
            <person name="Overmann J."/>
        </authorList>
    </citation>
    <scope>NUCLEOTIDE SEQUENCE [LARGE SCALE GENOMIC DNA]</scope>
    <source>
        <strain evidence="7">DSM 100886 HEG_-6_39</strain>
    </source>
</reference>
<keyword evidence="2 3" id="KW-0238">DNA-binding</keyword>
<dbReference type="InterPro" id="IPR011042">
    <property type="entry name" value="6-blade_b-propeller_TolB-like"/>
</dbReference>
<dbReference type="EMBL" id="CP015136">
    <property type="protein sequence ID" value="AMY09828.1"/>
    <property type="molecule type" value="Genomic_DNA"/>
</dbReference>
<dbReference type="SUPFAM" id="SSF82171">
    <property type="entry name" value="DPP6 N-terminal domain-like"/>
    <property type="match status" value="2"/>
</dbReference>
<evidence type="ECO:0000256" key="1">
    <source>
        <dbReference type="ARBA" id="ARBA00009820"/>
    </source>
</evidence>
<protein>
    <submittedName>
        <fullName evidence="6">Transcriptional activator CadC</fullName>
    </submittedName>
</protein>
<dbReference type="PROSITE" id="PS51755">
    <property type="entry name" value="OMPR_PHOB"/>
    <property type="match status" value="1"/>
</dbReference>
<evidence type="ECO:0000256" key="2">
    <source>
        <dbReference type="ARBA" id="ARBA00023125"/>
    </source>
</evidence>
<dbReference type="Pfam" id="PF00486">
    <property type="entry name" value="Trans_reg_C"/>
    <property type="match status" value="1"/>
</dbReference>
<dbReference type="Pfam" id="PF07676">
    <property type="entry name" value="PD40"/>
    <property type="match status" value="6"/>
</dbReference>
<proteinExistence type="inferred from homology"/>
<dbReference type="InterPro" id="IPR011659">
    <property type="entry name" value="WD40"/>
</dbReference>
<dbReference type="PANTHER" id="PTHR36842">
    <property type="entry name" value="PROTEIN TOLB HOMOLOG"/>
    <property type="match status" value="1"/>
</dbReference>
<dbReference type="KEGG" id="abac:LuPra_03054"/>
<dbReference type="InterPro" id="IPR016032">
    <property type="entry name" value="Sig_transdc_resp-reg_C-effctor"/>
</dbReference>
<name>A0A143PP02_LUTPR</name>
<feature type="compositionally biased region" description="Low complexity" evidence="4">
    <location>
        <begin position="141"/>
        <end position="155"/>
    </location>
</feature>
<dbReference type="GO" id="GO:0003677">
    <property type="term" value="F:DNA binding"/>
    <property type="evidence" value="ECO:0007669"/>
    <property type="project" value="UniProtKB-UniRule"/>
</dbReference>